<evidence type="ECO:0000313" key="3">
    <source>
        <dbReference type="EMBL" id="NYH96099.1"/>
    </source>
</evidence>
<comment type="caution">
    <text evidence="3">The sequence shown here is derived from an EMBL/GenBank/DDBJ whole genome shotgun (WGS) entry which is preliminary data.</text>
</comment>
<evidence type="ECO:0000313" key="4">
    <source>
        <dbReference type="Proteomes" id="UP000522081"/>
    </source>
</evidence>
<feature type="domain" description="Metallo-beta-lactamase" evidence="2">
    <location>
        <begin position="40"/>
        <end position="230"/>
    </location>
</feature>
<dbReference type="InterPro" id="IPR001279">
    <property type="entry name" value="Metallo-B-lactamas"/>
</dbReference>
<sequence length="313" mass="34347">MSSKQTGDDVVGQATAIVGQANEIRAKKPTIAGFFDEATYTVSYVVHDPATCEAAIIDSVLDYDSASGRTTFSSADLIIEYINSKNLKVKWLLETHAHADHLSAAPYLQQKLGGKLAIGRDIIRVQDVFGKMFNAGTEFARDGSQFDHLFVDGDTFAIGELDAIAMHVPGHTPADMAYVIGDAAFVGDTIFMPDFGTARADFPGGDARQLFQSIRRLLSLPRETRLFLCHDYKAPGRDVYAWETTVGQQRDENVHVRDGVSEDEFVKMRTERDATLAMPNLIMPSVQVNMRGGRLPDPEDNGVSYIKIPVNAV</sequence>
<proteinExistence type="predicted"/>
<dbReference type="Gene3D" id="3.60.15.10">
    <property type="entry name" value="Ribonuclease Z/Hydroxyacylglutathione hydrolase-like"/>
    <property type="match status" value="1"/>
</dbReference>
<dbReference type="GO" id="GO:0046872">
    <property type="term" value="F:metal ion binding"/>
    <property type="evidence" value="ECO:0007669"/>
    <property type="project" value="UniProtKB-KW"/>
</dbReference>
<dbReference type="InterPro" id="IPR036866">
    <property type="entry name" value="RibonucZ/Hydroxyglut_hydro"/>
</dbReference>
<dbReference type="AlphaFoldDB" id="A0A7Y9XWY7"/>
<dbReference type="InterPro" id="IPR044528">
    <property type="entry name" value="POD-like_MBL-fold"/>
</dbReference>
<keyword evidence="1" id="KW-0479">Metal-binding</keyword>
<gene>
    <name evidence="3" type="ORF">FHS75_002431</name>
</gene>
<protein>
    <submittedName>
        <fullName evidence="3">Glyoxylase-like metal-dependent hydrolase (Beta-lactamase superfamily II)</fullName>
    </submittedName>
</protein>
<keyword evidence="3" id="KW-0378">Hydrolase</keyword>
<name>A0A7Y9XWY7_9SPHN</name>
<dbReference type="PANTHER" id="PTHR43084">
    <property type="entry name" value="PERSULFIDE DIOXYGENASE ETHE1"/>
    <property type="match status" value="1"/>
</dbReference>
<dbReference type="Proteomes" id="UP000522081">
    <property type="component" value="Unassembled WGS sequence"/>
</dbReference>
<dbReference type="FunFam" id="3.60.15.10:FF:000033">
    <property type="entry name" value="MBL fold metallo-hydrolase"/>
    <property type="match status" value="1"/>
</dbReference>
<reference evidence="3 4" key="1">
    <citation type="submission" date="2020-07" db="EMBL/GenBank/DDBJ databases">
        <title>Genomic Encyclopedia of Type Strains, Phase IV (KMG-IV): sequencing the most valuable type-strain genomes for metagenomic binning, comparative biology and taxonomic classification.</title>
        <authorList>
            <person name="Goeker M."/>
        </authorList>
    </citation>
    <scope>NUCLEOTIDE SEQUENCE [LARGE SCALE GENOMIC DNA]</scope>
    <source>
        <strain evidence="3 4">DSM 29043</strain>
    </source>
</reference>
<dbReference type="PANTHER" id="PTHR43084:SF1">
    <property type="entry name" value="PERSULFIDE DIOXYGENASE ETHE1, MITOCHONDRIAL"/>
    <property type="match status" value="1"/>
</dbReference>
<dbReference type="GO" id="GO:0006749">
    <property type="term" value="P:glutathione metabolic process"/>
    <property type="evidence" value="ECO:0007669"/>
    <property type="project" value="InterPro"/>
</dbReference>
<evidence type="ECO:0000256" key="1">
    <source>
        <dbReference type="ARBA" id="ARBA00022723"/>
    </source>
</evidence>
<dbReference type="GO" id="GO:0070813">
    <property type="term" value="P:hydrogen sulfide metabolic process"/>
    <property type="evidence" value="ECO:0007669"/>
    <property type="project" value="TreeGrafter"/>
</dbReference>
<dbReference type="SUPFAM" id="SSF56281">
    <property type="entry name" value="Metallo-hydrolase/oxidoreductase"/>
    <property type="match status" value="1"/>
</dbReference>
<dbReference type="SMART" id="SM00849">
    <property type="entry name" value="Lactamase_B"/>
    <property type="match status" value="1"/>
</dbReference>
<dbReference type="GO" id="GO:0050313">
    <property type="term" value="F:sulfur dioxygenase activity"/>
    <property type="evidence" value="ECO:0007669"/>
    <property type="project" value="InterPro"/>
</dbReference>
<accession>A0A7Y9XWY7</accession>
<organism evidence="3 4">
    <name type="scientific">Novosphingobium marinum</name>
    <dbReference type="NCBI Taxonomy" id="1514948"/>
    <lineage>
        <taxon>Bacteria</taxon>
        <taxon>Pseudomonadati</taxon>
        <taxon>Pseudomonadota</taxon>
        <taxon>Alphaproteobacteria</taxon>
        <taxon>Sphingomonadales</taxon>
        <taxon>Sphingomonadaceae</taxon>
        <taxon>Novosphingobium</taxon>
    </lineage>
</organism>
<dbReference type="InterPro" id="IPR051682">
    <property type="entry name" value="Mito_Persulfide_Diox"/>
</dbReference>
<keyword evidence="4" id="KW-1185">Reference proteome</keyword>
<evidence type="ECO:0000259" key="2">
    <source>
        <dbReference type="SMART" id="SM00849"/>
    </source>
</evidence>
<dbReference type="EMBL" id="JACBZF010000004">
    <property type="protein sequence ID" value="NYH96099.1"/>
    <property type="molecule type" value="Genomic_DNA"/>
</dbReference>
<dbReference type="GO" id="GO:0016787">
    <property type="term" value="F:hydrolase activity"/>
    <property type="evidence" value="ECO:0007669"/>
    <property type="project" value="UniProtKB-KW"/>
</dbReference>
<dbReference type="RefSeq" id="WP_179407945.1">
    <property type="nucleotide sequence ID" value="NZ_BMGF01000004.1"/>
</dbReference>
<dbReference type="Pfam" id="PF00753">
    <property type="entry name" value="Lactamase_B"/>
    <property type="match status" value="1"/>
</dbReference>
<dbReference type="CDD" id="cd07724">
    <property type="entry name" value="POD-like_MBL-fold"/>
    <property type="match status" value="1"/>
</dbReference>